<evidence type="ECO:0000313" key="3">
    <source>
        <dbReference type="EMBL" id="NLW34471.1"/>
    </source>
</evidence>
<evidence type="ECO:0000313" key="4">
    <source>
        <dbReference type="Proteomes" id="UP000777265"/>
    </source>
</evidence>
<keyword evidence="2" id="KW-0808">Transferase</keyword>
<dbReference type="GO" id="GO:0008276">
    <property type="term" value="F:protein methyltransferase activity"/>
    <property type="evidence" value="ECO:0007669"/>
    <property type="project" value="TreeGrafter"/>
</dbReference>
<name>A0A971RZX9_9BACT</name>
<protein>
    <submittedName>
        <fullName evidence="3">Methyltransferase</fullName>
    </submittedName>
</protein>
<dbReference type="GO" id="GO:0032259">
    <property type="term" value="P:methylation"/>
    <property type="evidence" value="ECO:0007669"/>
    <property type="project" value="UniProtKB-KW"/>
</dbReference>
<organism evidence="3 4">
    <name type="scientific">Syntrophorhabdus aromaticivorans</name>
    <dbReference type="NCBI Taxonomy" id="328301"/>
    <lineage>
        <taxon>Bacteria</taxon>
        <taxon>Pseudomonadati</taxon>
        <taxon>Thermodesulfobacteriota</taxon>
        <taxon>Syntrophorhabdia</taxon>
        <taxon>Syntrophorhabdales</taxon>
        <taxon>Syntrophorhabdaceae</taxon>
        <taxon>Syntrophorhabdus</taxon>
    </lineage>
</organism>
<dbReference type="PANTHER" id="PTHR43648">
    <property type="entry name" value="ELECTRON TRANSFER FLAVOPROTEIN BETA SUBUNIT LYSINE METHYLTRANSFERASE"/>
    <property type="match status" value="1"/>
</dbReference>
<evidence type="ECO:0000256" key="2">
    <source>
        <dbReference type="ARBA" id="ARBA00022679"/>
    </source>
</evidence>
<reference evidence="3" key="2">
    <citation type="submission" date="2020-01" db="EMBL/GenBank/DDBJ databases">
        <authorList>
            <person name="Campanaro S."/>
        </authorList>
    </citation>
    <scope>NUCLEOTIDE SEQUENCE</scope>
    <source>
        <strain evidence="3">AS06rmzACSIP_7</strain>
    </source>
</reference>
<dbReference type="Pfam" id="PF06325">
    <property type="entry name" value="PrmA"/>
    <property type="match status" value="1"/>
</dbReference>
<keyword evidence="1 3" id="KW-0489">Methyltransferase</keyword>
<dbReference type="Gene3D" id="3.40.50.150">
    <property type="entry name" value="Vaccinia Virus protein VP39"/>
    <property type="match status" value="1"/>
</dbReference>
<sequence>MKPSAAGYKTRVDILVEKGHEELIPEHLYGMTGSGFWIEEKDGAVLLRCYPEDPETFLQYLCSSGLKMIEVNTEREQDRDYSELTRQYFRPIRIGDLIIRPPWSTRKGKGREIVIEPGMAFGTGRHESTRIMLKLMNHIDLRDKNVLDLGTGSGILALYAHLLGARKITAVDNDIDAVLNMKKNLTLNEARNVDAVCADLRDIRGTFDIVLANLDINTFTRHSRDVAGCVKKGGYMVVSGILGRDRKRLVAFFPDSTLITMEQKNAWRGFLFKHETPVS</sequence>
<comment type="caution">
    <text evidence="3">The sequence shown here is derived from an EMBL/GenBank/DDBJ whole genome shotgun (WGS) entry which is preliminary data.</text>
</comment>
<evidence type="ECO:0000256" key="1">
    <source>
        <dbReference type="ARBA" id="ARBA00022603"/>
    </source>
</evidence>
<reference evidence="3" key="1">
    <citation type="journal article" date="2020" name="Biotechnol. Biofuels">
        <title>New insights from the biogas microbiome by comprehensive genome-resolved metagenomics of nearly 1600 species originating from multiple anaerobic digesters.</title>
        <authorList>
            <person name="Campanaro S."/>
            <person name="Treu L."/>
            <person name="Rodriguez-R L.M."/>
            <person name="Kovalovszki A."/>
            <person name="Ziels R.M."/>
            <person name="Maus I."/>
            <person name="Zhu X."/>
            <person name="Kougias P.G."/>
            <person name="Basile A."/>
            <person name="Luo G."/>
            <person name="Schluter A."/>
            <person name="Konstantinidis K.T."/>
            <person name="Angelidaki I."/>
        </authorList>
    </citation>
    <scope>NUCLEOTIDE SEQUENCE</scope>
    <source>
        <strain evidence="3">AS06rmzACSIP_7</strain>
    </source>
</reference>
<dbReference type="EMBL" id="JAAYEE010000055">
    <property type="protein sequence ID" value="NLW34471.1"/>
    <property type="molecule type" value="Genomic_DNA"/>
</dbReference>
<dbReference type="SUPFAM" id="SSF53335">
    <property type="entry name" value="S-adenosyl-L-methionine-dependent methyltransferases"/>
    <property type="match status" value="1"/>
</dbReference>
<dbReference type="AlphaFoldDB" id="A0A971RZX9"/>
<accession>A0A971RZX9</accession>
<dbReference type="Proteomes" id="UP000777265">
    <property type="component" value="Unassembled WGS sequence"/>
</dbReference>
<proteinExistence type="predicted"/>
<dbReference type="InterPro" id="IPR029063">
    <property type="entry name" value="SAM-dependent_MTases_sf"/>
</dbReference>
<gene>
    <name evidence="3" type="ORF">GXY80_03165</name>
</gene>
<dbReference type="CDD" id="cd02440">
    <property type="entry name" value="AdoMet_MTases"/>
    <property type="match status" value="1"/>
</dbReference>
<dbReference type="PANTHER" id="PTHR43648:SF1">
    <property type="entry name" value="ELECTRON TRANSFER FLAVOPROTEIN BETA SUBUNIT LYSINE METHYLTRANSFERASE"/>
    <property type="match status" value="1"/>
</dbReference>
<dbReference type="InterPro" id="IPR050078">
    <property type="entry name" value="Ribosomal_L11_MeTrfase_PrmA"/>
</dbReference>